<dbReference type="GO" id="GO:0032259">
    <property type="term" value="P:methylation"/>
    <property type="evidence" value="ECO:0007669"/>
    <property type="project" value="UniProtKB-KW"/>
</dbReference>
<keyword evidence="2" id="KW-0808">Transferase</keyword>
<comment type="caution">
    <text evidence="2">The sequence shown here is derived from an EMBL/GenBank/DDBJ whole genome shotgun (WGS) entry which is preliminary data.</text>
</comment>
<reference evidence="2 3" key="1">
    <citation type="submission" date="2017-10" db="EMBL/GenBank/DDBJ databases">
        <title>Sequencing the genomes of 1000 actinobacteria strains.</title>
        <authorList>
            <person name="Klenk H.-P."/>
        </authorList>
    </citation>
    <scope>NUCLEOTIDE SEQUENCE [LARGE SCALE GENOMIC DNA]</scope>
    <source>
        <strain evidence="2 3">DSM 46092</strain>
    </source>
</reference>
<feature type="domain" description="Methyltransferase type 11" evidence="1">
    <location>
        <begin position="55"/>
        <end position="142"/>
    </location>
</feature>
<dbReference type="Gene3D" id="3.40.50.150">
    <property type="entry name" value="Vaccinia Virus protein VP39"/>
    <property type="match status" value="1"/>
</dbReference>
<dbReference type="InterPro" id="IPR013216">
    <property type="entry name" value="Methyltransf_11"/>
</dbReference>
<dbReference type="SUPFAM" id="SSF53335">
    <property type="entry name" value="S-adenosyl-L-methionine-dependent methyltransferases"/>
    <property type="match status" value="1"/>
</dbReference>
<keyword evidence="3" id="KW-1185">Reference proteome</keyword>
<dbReference type="PANTHER" id="PTHR43591">
    <property type="entry name" value="METHYLTRANSFERASE"/>
    <property type="match status" value="1"/>
</dbReference>
<dbReference type="AlphaFoldDB" id="A0A2A9FI65"/>
<name>A0A2A9FI65_9PSEU</name>
<proteinExistence type="predicted"/>
<accession>A0A2A9FI65</accession>
<dbReference type="EMBL" id="PDJK01000002">
    <property type="protein sequence ID" value="PFG50200.1"/>
    <property type="molecule type" value="Genomic_DNA"/>
</dbReference>
<dbReference type="Proteomes" id="UP000243542">
    <property type="component" value="Unassembled WGS sequence"/>
</dbReference>
<keyword evidence="2" id="KW-0489">Methyltransferase</keyword>
<sequence>MNEPDTTSSTVLAGSAYRDDGHLAARQSLYHWQQPRHDLPGVVLDHLSCQTGAVLDVGCGNGKYLTRIRAERPDLTVIGLDISEGILTAVASPVAVADAANLPIANHSATAVLAMHMLYHVEDVNAALAQATRVLSPGGTYIASTNARDDKKELDELWAQAAADVLGVDRGPLRISLSNRFALDDAPAILRQHFAEVHLVQLPGTITVYEPDPVIAHLASYRTWAGTIGVPFDATLDRVRLLLDRLIDRDGEFRISCRGGILVCHV</sequence>
<dbReference type="InterPro" id="IPR029063">
    <property type="entry name" value="SAM-dependent_MTases_sf"/>
</dbReference>
<gene>
    <name evidence="2" type="ORF">ATK36_5409</name>
</gene>
<evidence type="ECO:0000313" key="2">
    <source>
        <dbReference type="EMBL" id="PFG50200.1"/>
    </source>
</evidence>
<dbReference type="Pfam" id="PF08241">
    <property type="entry name" value="Methyltransf_11"/>
    <property type="match status" value="1"/>
</dbReference>
<organism evidence="2 3">
    <name type="scientific">Amycolatopsis sulphurea</name>
    <dbReference type="NCBI Taxonomy" id="76022"/>
    <lineage>
        <taxon>Bacteria</taxon>
        <taxon>Bacillati</taxon>
        <taxon>Actinomycetota</taxon>
        <taxon>Actinomycetes</taxon>
        <taxon>Pseudonocardiales</taxon>
        <taxon>Pseudonocardiaceae</taxon>
        <taxon>Amycolatopsis</taxon>
    </lineage>
</organism>
<evidence type="ECO:0000313" key="3">
    <source>
        <dbReference type="Proteomes" id="UP000243542"/>
    </source>
</evidence>
<dbReference type="RefSeq" id="WP_098513981.1">
    <property type="nucleotide sequence ID" value="NZ_JBIAKZ010000012.1"/>
</dbReference>
<dbReference type="PANTHER" id="PTHR43591:SF24">
    <property type="entry name" value="2-METHOXY-6-POLYPRENYL-1,4-BENZOQUINOL METHYLASE, MITOCHONDRIAL"/>
    <property type="match status" value="1"/>
</dbReference>
<protein>
    <submittedName>
        <fullName evidence="2">Methyltransferase family protein</fullName>
    </submittedName>
</protein>
<dbReference type="CDD" id="cd02440">
    <property type="entry name" value="AdoMet_MTases"/>
    <property type="match status" value="1"/>
</dbReference>
<evidence type="ECO:0000259" key="1">
    <source>
        <dbReference type="Pfam" id="PF08241"/>
    </source>
</evidence>
<dbReference type="GO" id="GO:0008757">
    <property type="term" value="F:S-adenosylmethionine-dependent methyltransferase activity"/>
    <property type="evidence" value="ECO:0007669"/>
    <property type="project" value="InterPro"/>
</dbReference>